<sequence>MAVRVNTEDERQRLSEPRSRASIRISYSASRGNQRTALTSQRACSCTHYTNIDNIHTHTQRQTQQAYDKCKTLAIHPAILLLTCSLDGTSERHSALISAPTSSLTNKTYARPCSIMLHQQVRSLSSAFRSKRPSLSLTLPWPTWDLLPTVLPTCNQQDSAAYRKVGHLPLVILTPSPSFLTCTSPTLAKSKASLYQNLSCHHSLRRLQKVDEQWLSLRSE</sequence>
<protein>
    <submittedName>
        <fullName evidence="2">Uncharacterized protein</fullName>
    </submittedName>
</protein>
<dbReference type="AlphaFoldDB" id="A0A1D1UMQ3"/>
<evidence type="ECO:0000313" key="2">
    <source>
        <dbReference type="EMBL" id="GAU91009.1"/>
    </source>
</evidence>
<evidence type="ECO:0000313" key="3">
    <source>
        <dbReference type="Proteomes" id="UP000186922"/>
    </source>
</evidence>
<gene>
    <name evidence="2" type="primary">RvY_03347-1</name>
    <name evidence="2" type="synonym">RvY_03347.1</name>
    <name evidence="2" type="ORF">RvY_03347</name>
</gene>
<reference evidence="2 3" key="1">
    <citation type="journal article" date="2016" name="Nat. Commun.">
        <title>Extremotolerant tardigrade genome and improved radiotolerance of human cultured cells by tardigrade-unique protein.</title>
        <authorList>
            <person name="Hashimoto T."/>
            <person name="Horikawa D.D."/>
            <person name="Saito Y."/>
            <person name="Kuwahara H."/>
            <person name="Kozuka-Hata H."/>
            <person name="Shin-I T."/>
            <person name="Minakuchi Y."/>
            <person name="Ohishi K."/>
            <person name="Motoyama A."/>
            <person name="Aizu T."/>
            <person name="Enomoto A."/>
            <person name="Kondo K."/>
            <person name="Tanaka S."/>
            <person name="Hara Y."/>
            <person name="Koshikawa S."/>
            <person name="Sagara H."/>
            <person name="Miura T."/>
            <person name="Yokobori S."/>
            <person name="Miyagawa K."/>
            <person name="Suzuki Y."/>
            <person name="Kubo T."/>
            <person name="Oyama M."/>
            <person name="Kohara Y."/>
            <person name="Fujiyama A."/>
            <person name="Arakawa K."/>
            <person name="Katayama T."/>
            <person name="Toyoda A."/>
            <person name="Kunieda T."/>
        </authorList>
    </citation>
    <scope>NUCLEOTIDE SEQUENCE [LARGE SCALE GENOMIC DNA]</scope>
    <source>
        <strain evidence="2 3">YOKOZUNA-1</strain>
    </source>
</reference>
<dbReference type="Proteomes" id="UP000186922">
    <property type="component" value="Unassembled WGS sequence"/>
</dbReference>
<comment type="caution">
    <text evidence="2">The sequence shown here is derived from an EMBL/GenBank/DDBJ whole genome shotgun (WGS) entry which is preliminary data.</text>
</comment>
<keyword evidence="3" id="KW-1185">Reference proteome</keyword>
<feature type="region of interest" description="Disordered" evidence="1">
    <location>
        <begin position="1"/>
        <end position="22"/>
    </location>
</feature>
<evidence type="ECO:0000256" key="1">
    <source>
        <dbReference type="SAM" id="MobiDB-lite"/>
    </source>
</evidence>
<feature type="compositionally biased region" description="Basic and acidic residues" evidence="1">
    <location>
        <begin position="1"/>
        <end position="19"/>
    </location>
</feature>
<dbReference type="EMBL" id="BDGG01000001">
    <property type="protein sequence ID" value="GAU91009.1"/>
    <property type="molecule type" value="Genomic_DNA"/>
</dbReference>
<accession>A0A1D1UMQ3</accession>
<organism evidence="2 3">
    <name type="scientific">Ramazzottius varieornatus</name>
    <name type="common">Water bear</name>
    <name type="synonym">Tardigrade</name>
    <dbReference type="NCBI Taxonomy" id="947166"/>
    <lineage>
        <taxon>Eukaryota</taxon>
        <taxon>Metazoa</taxon>
        <taxon>Ecdysozoa</taxon>
        <taxon>Tardigrada</taxon>
        <taxon>Eutardigrada</taxon>
        <taxon>Parachela</taxon>
        <taxon>Hypsibioidea</taxon>
        <taxon>Ramazzottiidae</taxon>
        <taxon>Ramazzottius</taxon>
    </lineage>
</organism>
<name>A0A1D1UMQ3_RAMVA</name>
<proteinExistence type="predicted"/>